<sequence length="70" mass="7851">MFFRHKRVRARHYASRSIAWVTGDVLACKKFAGIRLGIPLQNLEAFECGRVGGEFVRTDRERAGGAVADE</sequence>
<proteinExistence type="predicted"/>
<organism evidence="1 2">
    <name type="scientific">Metapseudomonas lalkuanensis</name>
    <dbReference type="NCBI Taxonomy" id="2604832"/>
    <lineage>
        <taxon>Bacteria</taxon>
        <taxon>Pseudomonadati</taxon>
        <taxon>Pseudomonadota</taxon>
        <taxon>Gammaproteobacteria</taxon>
        <taxon>Pseudomonadales</taxon>
        <taxon>Pseudomonadaceae</taxon>
        <taxon>Metapseudomonas</taxon>
    </lineage>
</organism>
<evidence type="ECO:0000313" key="1">
    <source>
        <dbReference type="EMBL" id="QEY64965.1"/>
    </source>
</evidence>
<keyword evidence="2" id="KW-1185">Reference proteome</keyword>
<reference evidence="1 2" key="1">
    <citation type="submission" date="2019-08" db="EMBL/GenBank/DDBJ databases">
        <title>Whole-genome Sequencing of e-waste polymer degrading bacterium Pseudomonas sp. strain PE08.</title>
        <authorList>
            <person name="Kirdat K."/>
            <person name="Debbarma P."/>
            <person name="Narawade N."/>
            <person name="Suyal D."/>
            <person name="Thorat V."/>
            <person name="Shouche Y."/>
            <person name="Goel R."/>
            <person name="Yadav A."/>
        </authorList>
    </citation>
    <scope>NUCLEOTIDE SEQUENCE [LARGE SCALE GENOMIC DNA]</scope>
    <source>
        <strain evidence="1 2">PE08</strain>
    </source>
</reference>
<dbReference type="AlphaFoldDB" id="A0A5J6QTK2"/>
<name>A0A5J6QTK2_9GAMM</name>
<accession>A0A5J6QTK2</accession>
<evidence type="ECO:0000313" key="2">
    <source>
        <dbReference type="Proteomes" id="UP000327179"/>
    </source>
</evidence>
<dbReference type="Proteomes" id="UP000327179">
    <property type="component" value="Chromosome"/>
</dbReference>
<dbReference type="KEGG" id="plal:FXN65_23960"/>
<protein>
    <submittedName>
        <fullName evidence="1">Uncharacterized protein</fullName>
    </submittedName>
</protein>
<gene>
    <name evidence="1" type="ORF">FXN65_23960</name>
</gene>
<dbReference type="RefSeq" id="WP_151137073.1">
    <property type="nucleotide sequence ID" value="NZ_CP043311.1"/>
</dbReference>
<dbReference type="EMBL" id="CP043311">
    <property type="protein sequence ID" value="QEY64965.1"/>
    <property type="molecule type" value="Genomic_DNA"/>
</dbReference>